<keyword evidence="16" id="KW-1185">Reference proteome</keyword>
<dbReference type="AlphaFoldDB" id="A0A6G1Q707"/>
<dbReference type="Proteomes" id="UP000503349">
    <property type="component" value="Chromosome 13"/>
</dbReference>
<proteinExistence type="predicted"/>
<keyword evidence="8" id="KW-0675">Receptor</keyword>
<reference evidence="15 16" key="1">
    <citation type="submission" date="2019-02" db="EMBL/GenBank/DDBJ databases">
        <title>Opniocepnalus argus genome.</title>
        <authorList>
            <person name="Zhou C."/>
            <person name="Xiao S."/>
        </authorList>
    </citation>
    <scope>NUCLEOTIDE SEQUENCE [LARGE SCALE GENOMIC DNA]</scope>
    <source>
        <strain evidence="15">OARG1902GOOAL</strain>
        <tissue evidence="15">Muscle</tissue>
    </source>
</reference>
<dbReference type="InterPro" id="IPR051713">
    <property type="entry name" value="T-cell_Activation_Regulation"/>
</dbReference>
<dbReference type="GO" id="GO:0009897">
    <property type="term" value="C:external side of plasma membrane"/>
    <property type="evidence" value="ECO:0007669"/>
    <property type="project" value="TreeGrafter"/>
</dbReference>
<dbReference type="Pfam" id="PF07686">
    <property type="entry name" value="V-set"/>
    <property type="match status" value="1"/>
</dbReference>
<evidence type="ECO:0000256" key="1">
    <source>
        <dbReference type="ARBA" id="ARBA00004251"/>
    </source>
</evidence>
<dbReference type="PANTHER" id="PTHR25466">
    <property type="entry name" value="T-LYMPHOCYTE ACTIVATION ANTIGEN"/>
    <property type="match status" value="1"/>
</dbReference>
<gene>
    <name evidence="15" type="ORF">EXN66_Car014016</name>
</gene>
<evidence type="ECO:0000313" key="16">
    <source>
        <dbReference type="Proteomes" id="UP000503349"/>
    </source>
</evidence>
<evidence type="ECO:0000256" key="5">
    <source>
        <dbReference type="ARBA" id="ARBA00022989"/>
    </source>
</evidence>
<feature type="region of interest" description="Disordered" evidence="11">
    <location>
        <begin position="137"/>
        <end position="160"/>
    </location>
</feature>
<feature type="signal peptide" evidence="13">
    <location>
        <begin position="1"/>
        <end position="22"/>
    </location>
</feature>
<dbReference type="GO" id="GO:0006955">
    <property type="term" value="P:immune response"/>
    <property type="evidence" value="ECO:0007669"/>
    <property type="project" value="TreeGrafter"/>
</dbReference>
<evidence type="ECO:0000259" key="14">
    <source>
        <dbReference type="PROSITE" id="PS50835"/>
    </source>
</evidence>
<evidence type="ECO:0000256" key="2">
    <source>
        <dbReference type="ARBA" id="ARBA00022475"/>
    </source>
</evidence>
<dbReference type="GO" id="GO:0042102">
    <property type="term" value="P:positive regulation of T cell proliferation"/>
    <property type="evidence" value="ECO:0007669"/>
    <property type="project" value="TreeGrafter"/>
</dbReference>
<dbReference type="GO" id="GO:0007166">
    <property type="term" value="P:cell surface receptor signaling pathway"/>
    <property type="evidence" value="ECO:0007669"/>
    <property type="project" value="TreeGrafter"/>
</dbReference>
<evidence type="ECO:0000313" key="15">
    <source>
        <dbReference type="EMBL" id="KAF3698335.1"/>
    </source>
</evidence>
<evidence type="ECO:0000256" key="6">
    <source>
        <dbReference type="ARBA" id="ARBA00023136"/>
    </source>
</evidence>
<dbReference type="GO" id="GO:0042130">
    <property type="term" value="P:negative regulation of T cell proliferation"/>
    <property type="evidence" value="ECO:0007669"/>
    <property type="project" value="TreeGrafter"/>
</dbReference>
<dbReference type="EMBL" id="CM015724">
    <property type="protein sequence ID" value="KAF3698335.1"/>
    <property type="molecule type" value="Genomic_DNA"/>
</dbReference>
<keyword evidence="5 12" id="KW-1133">Transmembrane helix</keyword>
<keyword evidence="7" id="KW-1015">Disulfide bond</keyword>
<evidence type="ECO:0000256" key="12">
    <source>
        <dbReference type="SAM" id="Phobius"/>
    </source>
</evidence>
<dbReference type="Gene3D" id="2.60.40.10">
    <property type="entry name" value="Immunoglobulins"/>
    <property type="match status" value="1"/>
</dbReference>
<evidence type="ECO:0000256" key="11">
    <source>
        <dbReference type="SAM" id="MobiDB-lite"/>
    </source>
</evidence>
<dbReference type="InterPro" id="IPR007110">
    <property type="entry name" value="Ig-like_dom"/>
</dbReference>
<dbReference type="InterPro" id="IPR013783">
    <property type="entry name" value="Ig-like_fold"/>
</dbReference>
<keyword evidence="9" id="KW-0325">Glycoprotein</keyword>
<evidence type="ECO:0000256" key="7">
    <source>
        <dbReference type="ARBA" id="ARBA00023157"/>
    </source>
</evidence>
<dbReference type="InterPro" id="IPR003599">
    <property type="entry name" value="Ig_sub"/>
</dbReference>
<feature type="compositionally biased region" description="Basic and acidic residues" evidence="11">
    <location>
        <begin position="142"/>
        <end position="160"/>
    </location>
</feature>
<feature type="chain" id="PRO_5026040940" evidence="13">
    <location>
        <begin position="23"/>
        <end position="209"/>
    </location>
</feature>
<protein>
    <submittedName>
        <fullName evidence="15">V-set domain containing T-cell activation inhibitor 1 B7-like protein 4</fullName>
    </submittedName>
</protein>
<dbReference type="SUPFAM" id="SSF48726">
    <property type="entry name" value="Immunoglobulin"/>
    <property type="match status" value="1"/>
</dbReference>
<dbReference type="InterPro" id="IPR013106">
    <property type="entry name" value="Ig_V-set"/>
</dbReference>
<organism evidence="15 16">
    <name type="scientific">Channa argus</name>
    <name type="common">Northern snakehead</name>
    <name type="synonym">Ophicephalus argus</name>
    <dbReference type="NCBI Taxonomy" id="215402"/>
    <lineage>
        <taxon>Eukaryota</taxon>
        <taxon>Metazoa</taxon>
        <taxon>Chordata</taxon>
        <taxon>Craniata</taxon>
        <taxon>Vertebrata</taxon>
        <taxon>Euteleostomi</taxon>
        <taxon>Actinopterygii</taxon>
        <taxon>Neopterygii</taxon>
        <taxon>Teleostei</taxon>
        <taxon>Neoteleostei</taxon>
        <taxon>Acanthomorphata</taxon>
        <taxon>Anabantaria</taxon>
        <taxon>Anabantiformes</taxon>
        <taxon>Channoidei</taxon>
        <taxon>Channidae</taxon>
        <taxon>Channa</taxon>
    </lineage>
</organism>
<dbReference type="PROSITE" id="PS50835">
    <property type="entry name" value="IG_LIKE"/>
    <property type="match status" value="1"/>
</dbReference>
<evidence type="ECO:0000256" key="8">
    <source>
        <dbReference type="ARBA" id="ARBA00023170"/>
    </source>
</evidence>
<accession>A0A6G1Q707</accession>
<dbReference type="InterPro" id="IPR036179">
    <property type="entry name" value="Ig-like_dom_sf"/>
</dbReference>
<evidence type="ECO:0000256" key="9">
    <source>
        <dbReference type="ARBA" id="ARBA00023180"/>
    </source>
</evidence>
<dbReference type="PANTHER" id="PTHR25466:SF3">
    <property type="entry name" value="PROGRAMMED CELL DEATH 1 LIGAND 1"/>
    <property type="match status" value="1"/>
</dbReference>
<evidence type="ECO:0000256" key="10">
    <source>
        <dbReference type="ARBA" id="ARBA00023319"/>
    </source>
</evidence>
<name>A0A6G1Q707_CHAAH</name>
<evidence type="ECO:0000256" key="4">
    <source>
        <dbReference type="ARBA" id="ARBA00022729"/>
    </source>
</evidence>
<evidence type="ECO:0000256" key="13">
    <source>
        <dbReference type="SAM" id="SignalP"/>
    </source>
</evidence>
<feature type="domain" description="Ig-like" evidence="14">
    <location>
        <begin position="6"/>
        <end position="128"/>
    </location>
</feature>
<dbReference type="GO" id="GO:0071222">
    <property type="term" value="P:cellular response to lipopolysaccharide"/>
    <property type="evidence" value="ECO:0007669"/>
    <property type="project" value="TreeGrafter"/>
</dbReference>
<keyword evidence="3 12" id="KW-0812">Transmembrane</keyword>
<dbReference type="SMART" id="SM00409">
    <property type="entry name" value="IG"/>
    <property type="match status" value="1"/>
</dbReference>
<keyword evidence="10" id="KW-0393">Immunoglobulin domain</keyword>
<keyword evidence="6 12" id="KW-0472">Membrane</keyword>
<comment type="subcellular location">
    <subcellularLocation>
        <location evidence="1">Cell membrane</location>
        <topology evidence="1">Single-pass type I membrane protein</topology>
    </subcellularLocation>
</comment>
<keyword evidence="4 13" id="KW-0732">Signal</keyword>
<sequence>MASLTPGISAALFTFLWIFVLTEKDYQQITVKTGDDVTLQCLDPRGGDIELLEWRRQDLKEDIFVCRHGKNDCSTSHPSFKNRVELRDPEMKDRNVSVILKNITINDTGTYECRVRNSNTEPPPQLISTINLTVVNSGPKVRRSEGGGDKDPGNNDEDHRGHSGLVKVLLVSNMLLVGVIFIIFIKRKWCLREASEVPPPDEEADQEPR</sequence>
<evidence type="ECO:0000256" key="3">
    <source>
        <dbReference type="ARBA" id="ARBA00022692"/>
    </source>
</evidence>
<dbReference type="GO" id="GO:0031295">
    <property type="term" value="P:T cell costimulation"/>
    <property type="evidence" value="ECO:0007669"/>
    <property type="project" value="TreeGrafter"/>
</dbReference>
<keyword evidence="2" id="KW-1003">Cell membrane</keyword>
<reference evidence="16" key="2">
    <citation type="submission" date="2019-02" db="EMBL/GenBank/DDBJ databases">
        <title>Opniocepnalus argus Var Kimnra genome.</title>
        <authorList>
            <person name="Zhou C."/>
            <person name="Xiao S."/>
        </authorList>
    </citation>
    <scope>NUCLEOTIDE SEQUENCE [LARGE SCALE GENOMIC DNA]</scope>
</reference>
<feature type="transmembrane region" description="Helical" evidence="12">
    <location>
        <begin position="164"/>
        <end position="185"/>
    </location>
</feature>